<evidence type="ECO:0000256" key="7">
    <source>
        <dbReference type="ARBA" id="ARBA00022670"/>
    </source>
</evidence>
<evidence type="ECO:0000256" key="13">
    <source>
        <dbReference type="PIRSR" id="PIRSR634015-2"/>
    </source>
</evidence>
<dbReference type="AlphaFoldDB" id="A0A1C7D769"/>
<feature type="active site" description="Proton acceptor" evidence="12">
    <location>
        <position position="343"/>
    </location>
</feature>
<dbReference type="Pfam" id="PF17900">
    <property type="entry name" value="Peptidase_M1_N"/>
    <property type="match status" value="1"/>
</dbReference>
<dbReference type="OrthoDB" id="100605at2"/>
<dbReference type="Proteomes" id="UP000092698">
    <property type="component" value="Chromosome"/>
</dbReference>
<dbReference type="InterPro" id="IPR038502">
    <property type="entry name" value="M1_LTA-4_hydro/amino_C_sf"/>
</dbReference>
<feature type="active site" description="Proton donor" evidence="12">
    <location>
        <position position="429"/>
    </location>
</feature>
<feature type="signal peptide" evidence="15">
    <location>
        <begin position="1"/>
        <end position="21"/>
    </location>
</feature>
<protein>
    <recommendedName>
        <fullName evidence="5">Aminopeptidase N</fullName>
        <ecNumber evidence="4">3.4.11.2</ecNumber>
    </recommendedName>
</protein>
<comment type="catalytic activity">
    <reaction evidence="1">
        <text>Release of an N-terminal amino acid, Xaa-|-Yaa- from a peptide, amide or arylamide. Xaa is preferably Ala, but may be most amino acids including Pro (slow action). When a terminal hydrophobic residue is followed by a prolyl residue, the two may be released as an intact Xaa-Pro dipeptide.</text>
        <dbReference type="EC" id="3.4.11.2"/>
    </reaction>
</comment>
<dbReference type="PANTHER" id="PTHR45726:SF3">
    <property type="entry name" value="LEUKOTRIENE A-4 HYDROLASE"/>
    <property type="match status" value="1"/>
</dbReference>
<gene>
    <name evidence="17" type="primary">pepN_4</name>
    <name evidence="17" type="ORF">A6F65_01009</name>
</gene>
<evidence type="ECO:0000313" key="17">
    <source>
        <dbReference type="EMBL" id="ANU07319.1"/>
    </source>
</evidence>
<evidence type="ECO:0000256" key="3">
    <source>
        <dbReference type="ARBA" id="ARBA00010136"/>
    </source>
</evidence>
<dbReference type="CDD" id="cd09599">
    <property type="entry name" value="M1_LTA4H"/>
    <property type="match status" value="1"/>
</dbReference>
<evidence type="ECO:0000256" key="2">
    <source>
        <dbReference type="ARBA" id="ARBA00004496"/>
    </source>
</evidence>
<dbReference type="InterPro" id="IPR016024">
    <property type="entry name" value="ARM-type_fold"/>
</dbReference>
<dbReference type="SUPFAM" id="SSF55486">
    <property type="entry name" value="Metalloproteases ('zincins'), catalytic domain"/>
    <property type="match status" value="1"/>
</dbReference>
<evidence type="ECO:0000256" key="8">
    <source>
        <dbReference type="ARBA" id="ARBA00022723"/>
    </source>
</evidence>
<keyword evidence="18" id="KW-1185">Reference proteome</keyword>
<feature type="binding site" evidence="14">
    <location>
        <position position="342"/>
    </location>
    <ligand>
        <name>Zn(2+)</name>
        <dbReference type="ChEBI" id="CHEBI:29105"/>
        <note>catalytic</note>
    </ligand>
</feature>
<comment type="similarity">
    <text evidence="3">Belongs to the peptidase M1 family.</text>
</comment>
<dbReference type="PRINTS" id="PR00756">
    <property type="entry name" value="ALADIPTASE"/>
</dbReference>
<organism evidence="17 18">
    <name type="scientific">Paraurantiacibacter namhicola</name>
    <dbReference type="NCBI Taxonomy" id="645517"/>
    <lineage>
        <taxon>Bacteria</taxon>
        <taxon>Pseudomonadati</taxon>
        <taxon>Pseudomonadota</taxon>
        <taxon>Alphaproteobacteria</taxon>
        <taxon>Sphingomonadales</taxon>
        <taxon>Erythrobacteraceae</taxon>
        <taxon>Paraurantiacibacter</taxon>
    </lineage>
</organism>
<dbReference type="KEGG" id="anh:A6F65_01009"/>
<dbReference type="InterPro" id="IPR049980">
    <property type="entry name" value="LTA4H_cat"/>
</dbReference>
<dbReference type="Gene3D" id="2.60.40.1730">
    <property type="entry name" value="tricorn interacting facor f3 domain"/>
    <property type="match status" value="1"/>
</dbReference>
<evidence type="ECO:0000259" key="16">
    <source>
        <dbReference type="SMART" id="SM01263"/>
    </source>
</evidence>
<evidence type="ECO:0000256" key="12">
    <source>
        <dbReference type="PIRSR" id="PIRSR634015-1"/>
    </source>
</evidence>
<dbReference type="SMART" id="SM01263">
    <property type="entry name" value="Leuk-A4-hydro_C"/>
    <property type="match status" value="1"/>
</dbReference>
<dbReference type="InterPro" id="IPR015211">
    <property type="entry name" value="Peptidase_M1_C"/>
</dbReference>
<reference evidence="17 18" key="1">
    <citation type="submission" date="2016-07" db="EMBL/GenBank/DDBJ databases">
        <title>Complete genome sequence of Altererythrobacter namhicola JCM 16345T, containing esterase-encoding genes.</title>
        <authorList>
            <person name="Cheng H."/>
            <person name="Wu Y.-H."/>
            <person name="Jian S.-L."/>
            <person name="Huo Y.-Y."/>
            <person name="Wang C.-S."/>
            <person name="Xu X.-W."/>
        </authorList>
    </citation>
    <scope>NUCLEOTIDE SEQUENCE [LARGE SCALE GENOMIC DNA]</scope>
    <source>
        <strain evidence="17 18">JCM 16345</strain>
    </source>
</reference>
<dbReference type="PROSITE" id="PS51257">
    <property type="entry name" value="PROKAR_LIPOPROTEIN"/>
    <property type="match status" value="1"/>
</dbReference>
<keyword evidence="8 14" id="KW-0479">Metal-binding</keyword>
<evidence type="ECO:0000256" key="1">
    <source>
        <dbReference type="ARBA" id="ARBA00000098"/>
    </source>
</evidence>
<keyword evidence="15" id="KW-0732">Signal</keyword>
<dbReference type="EMBL" id="CP016545">
    <property type="protein sequence ID" value="ANU07319.1"/>
    <property type="molecule type" value="Genomic_DNA"/>
</dbReference>
<dbReference type="GO" id="GO:0005737">
    <property type="term" value="C:cytoplasm"/>
    <property type="evidence" value="ECO:0007669"/>
    <property type="project" value="UniProtKB-SubCell"/>
</dbReference>
<dbReference type="GO" id="GO:0016285">
    <property type="term" value="F:alanyl aminopeptidase activity"/>
    <property type="evidence" value="ECO:0007669"/>
    <property type="project" value="UniProtKB-EC"/>
</dbReference>
<feature type="domain" description="Peptidase M1 leukotriene A4 hydrolase/aminopeptidase C-terminal" evidence="16">
    <location>
        <begin position="508"/>
        <end position="647"/>
    </location>
</feature>
<comment type="subcellular location">
    <subcellularLocation>
        <location evidence="2">Cytoplasm</location>
    </subcellularLocation>
</comment>
<dbReference type="InterPro" id="IPR027268">
    <property type="entry name" value="Peptidase_M4/M1_CTD_sf"/>
</dbReference>
<dbReference type="RefSeq" id="WP_067786477.1">
    <property type="nucleotide sequence ID" value="NZ_CP016545.1"/>
</dbReference>
<feature type="binding site" evidence="14">
    <location>
        <position position="346"/>
    </location>
    <ligand>
        <name>Zn(2+)</name>
        <dbReference type="ChEBI" id="CHEBI:29105"/>
        <note>catalytic</note>
    </ligand>
</feature>
<evidence type="ECO:0000256" key="14">
    <source>
        <dbReference type="PIRSR" id="PIRSR634015-3"/>
    </source>
</evidence>
<dbReference type="GO" id="GO:0006508">
    <property type="term" value="P:proteolysis"/>
    <property type="evidence" value="ECO:0007669"/>
    <property type="project" value="UniProtKB-KW"/>
</dbReference>
<sequence length="658" mass="71619">MRFLAPVFAAALVLVLSACNAQIPGQESERMGIAPLLTSEQAFDDQTFAQPQVARVTHVDLDLAMDFDAKTIGGTATLDVLAADDATEIVLDSNGLQIASIADEAGNALEYEMGEMEEGKGAPLTVQLPATKLERPADLPEGELANTHRIVVTYTSAPDAEALQWLSPEQTAGGEHPFVFSQGQAINNRTWIPTQDSPGIRQTWEATVTAPEPLNIVMSGVVEGDPEAAGEGRRAFTFVMDKPVPPYLIAIAAGNIEFAELGPRSGVWAEPEVLEAAAEEVGDTEEMIDAGEKLFGEYRWGRYDMIVLPPAFPYGGMENPVMTFLTPTFIAGDRSNNGLIAHELAHSWSGNLTTYSSWRDGWLNEGVTSYIESRITEEVYGKARAEQEYALSYASLAEGIEQAGADNPNTAMRTPDEISPFDTQGVAIYDKGTVFLKTVENIVGREKFDAWLTSWFDRHAFQPVTSEMMLADMRENLVQGDEELEERLMLDEWVYGTGLPENAWKPSAEAFAAVDSAAAAYAADGTLPGADAWSKWTAAEQRRFLEELPEELTAEQLAALDSTLGLSKTGNNEVLFLWLEAALRNEYQPAVPQAEAFLGRVGRNKFVAPLFAALNGTDWGKPIAQRIYADTRGGYHAYTRSNVDAMLGYEGEAEAAES</sequence>
<dbReference type="Pfam" id="PF09127">
    <property type="entry name" value="Leuk-A4-hydro_C"/>
    <property type="match status" value="1"/>
</dbReference>
<accession>A0A1C7D769</accession>
<dbReference type="PANTHER" id="PTHR45726">
    <property type="entry name" value="LEUKOTRIENE A-4 HYDROLASE"/>
    <property type="match status" value="1"/>
</dbReference>
<evidence type="ECO:0000256" key="4">
    <source>
        <dbReference type="ARBA" id="ARBA00012564"/>
    </source>
</evidence>
<keyword evidence="11" id="KW-0482">Metalloprotease</keyword>
<dbReference type="EC" id="3.4.11.2" evidence="4"/>
<dbReference type="InterPro" id="IPR045357">
    <property type="entry name" value="Aminopeptidase_N-like_N"/>
</dbReference>
<dbReference type="PATRIC" id="fig|645517.4.peg.1004"/>
<evidence type="ECO:0000256" key="5">
    <source>
        <dbReference type="ARBA" id="ARBA00015611"/>
    </source>
</evidence>
<evidence type="ECO:0000256" key="15">
    <source>
        <dbReference type="SAM" id="SignalP"/>
    </source>
</evidence>
<keyword evidence="9 17" id="KW-0378">Hydrolase</keyword>
<dbReference type="FunFam" id="3.30.2010.30:FF:000001">
    <property type="entry name" value="Leukotriene A(4) hydrolase"/>
    <property type="match status" value="1"/>
</dbReference>
<feature type="binding site" evidence="13">
    <location>
        <begin position="313"/>
        <end position="318"/>
    </location>
    <ligand>
        <name>a peptide</name>
        <dbReference type="ChEBI" id="CHEBI:60466"/>
    </ligand>
</feature>
<dbReference type="Gene3D" id="1.25.40.320">
    <property type="entry name" value="Peptidase M1, leukotriene A4 hydrolase/aminopeptidase C-terminal domain"/>
    <property type="match status" value="1"/>
</dbReference>
<keyword evidence="17" id="KW-0031">Aminopeptidase</keyword>
<feature type="binding site" evidence="13">
    <location>
        <begin position="182"/>
        <end position="184"/>
    </location>
    <ligand>
        <name>a peptide</name>
        <dbReference type="ChEBI" id="CHEBI:60466"/>
    </ligand>
</feature>
<dbReference type="STRING" id="645517.A6F65_01009"/>
<evidence type="ECO:0000313" key="18">
    <source>
        <dbReference type="Proteomes" id="UP000092698"/>
    </source>
</evidence>
<evidence type="ECO:0000256" key="9">
    <source>
        <dbReference type="ARBA" id="ARBA00022801"/>
    </source>
</evidence>
<dbReference type="GO" id="GO:0008237">
    <property type="term" value="F:metallopeptidase activity"/>
    <property type="evidence" value="ECO:0007669"/>
    <property type="project" value="UniProtKB-KW"/>
</dbReference>
<keyword evidence="10 14" id="KW-0862">Zinc</keyword>
<feature type="binding site" evidence="14">
    <location>
        <position position="365"/>
    </location>
    <ligand>
        <name>Zn(2+)</name>
        <dbReference type="ChEBI" id="CHEBI:29105"/>
        <note>catalytic</note>
    </ligand>
</feature>
<dbReference type="GO" id="GO:0008270">
    <property type="term" value="F:zinc ion binding"/>
    <property type="evidence" value="ECO:0007669"/>
    <property type="project" value="InterPro"/>
</dbReference>
<keyword evidence="6" id="KW-0963">Cytoplasm</keyword>
<dbReference type="Gene3D" id="1.10.390.10">
    <property type="entry name" value="Neutral Protease Domain 2"/>
    <property type="match status" value="1"/>
</dbReference>
<evidence type="ECO:0000256" key="11">
    <source>
        <dbReference type="ARBA" id="ARBA00023049"/>
    </source>
</evidence>
<dbReference type="SUPFAM" id="SSF63737">
    <property type="entry name" value="Leukotriene A4 hydrolase N-terminal domain"/>
    <property type="match status" value="1"/>
</dbReference>
<dbReference type="Gene3D" id="3.30.2010.30">
    <property type="match status" value="1"/>
</dbReference>
<comment type="cofactor">
    <cofactor evidence="14">
        <name>Zn(2+)</name>
        <dbReference type="ChEBI" id="CHEBI:29105"/>
    </cofactor>
    <text evidence="14">Binds 1 zinc ion per subunit.</text>
</comment>
<evidence type="ECO:0000256" key="6">
    <source>
        <dbReference type="ARBA" id="ARBA00022490"/>
    </source>
</evidence>
<dbReference type="SUPFAM" id="SSF48371">
    <property type="entry name" value="ARM repeat"/>
    <property type="match status" value="1"/>
</dbReference>
<evidence type="ECO:0000256" key="10">
    <source>
        <dbReference type="ARBA" id="ARBA00022833"/>
    </source>
</evidence>
<dbReference type="Pfam" id="PF01433">
    <property type="entry name" value="Peptidase_M1"/>
    <property type="match status" value="1"/>
</dbReference>
<dbReference type="InterPro" id="IPR014782">
    <property type="entry name" value="Peptidase_M1_dom"/>
</dbReference>
<feature type="chain" id="PRO_5008884383" description="Aminopeptidase N" evidence="15">
    <location>
        <begin position="22"/>
        <end position="658"/>
    </location>
</feature>
<dbReference type="InterPro" id="IPR042097">
    <property type="entry name" value="Aminopeptidase_N-like_N_sf"/>
</dbReference>
<proteinExistence type="inferred from homology"/>
<keyword evidence="7" id="KW-0645">Protease</keyword>
<name>A0A1C7D769_9SPHN</name>
<feature type="binding site" evidence="13">
    <location>
        <begin position="603"/>
        <end position="605"/>
    </location>
    <ligand>
        <name>a peptide</name>
        <dbReference type="ChEBI" id="CHEBI:60466"/>
    </ligand>
</feature>
<dbReference type="InterPro" id="IPR001930">
    <property type="entry name" value="Peptidase_M1"/>
</dbReference>
<dbReference type="InterPro" id="IPR034015">
    <property type="entry name" value="M1_LTA4H"/>
</dbReference>